<organism evidence="2 3">
    <name type="scientific">Actinomadura keratinilytica</name>
    <dbReference type="NCBI Taxonomy" id="547461"/>
    <lineage>
        <taxon>Bacteria</taxon>
        <taxon>Bacillati</taxon>
        <taxon>Actinomycetota</taxon>
        <taxon>Actinomycetes</taxon>
        <taxon>Streptosporangiales</taxon>
        <taxon>Thermomonosporaceae</taxon>
        <taxon>Actinomadura</taxon>
    </lineage>
</organism>
<dbReference type="RefSeq" id="WP_345023016.1">
    <property type="nucleotide sequence ID" value="NZ_BAABDO010000065.1"/>
</dbReference>
<feature type="compositionally biased region" description="Low complexity" evidence="1">
    <location>
        <begin position="35"/>
        <end position="57"/>
    </location>
</feature>
<dbReference type="Proteomes" id="UP001500266">
    <property type="component" value="Unassembled WGS sequence"/>
</dbReference>
<protein>
    <recommendedName>
        <fullName evidence="4">Lipoprotein</fullName>
    </recommendedName>
</protein>
<dbReference type="PROSITE" id="PS51257">
    <property type="entry name" value="PROKAR_LIPOPROTEIN"/>
    <property type="match status" value="1"/>
</dbReference>
<proteinExistence type="predicted"/>
<comment type="caution">
    <text evidence="2">The sequence shown here is derived from an EMBL/GenBank/DDBJ whole genome shotgun (WGS) entry which is preliminary data.</text>
</comment>
<name>A0ABP7Z4K1_9ACTN</name>
<keyword evidence="3" id="KW-1185">Reference proteome</keyword>
<evidence type="ECO:0000313" key="3">
    <source>
        <dbReference type="Proteomes" id="UP001500266"/>
    </source>
</evidence>
<reference evidence="3" key="1">
    <citation type="journal article" date="2019" name="Int. J. Syst. Evol. Microbiol.">
        <title>The Global Catalogue of Microorganisms (GCM) 10K type strain sequencing project: providing services to taxonomists for standard genome sequencing and annotation.</title>
        <authorList>
            <consortium name="The Broad Institute Genomics Platform"/>
            <consortium name="The Broad Institute Genome Sequencing Center for Infectious Disease"/>
            <person name="Wu L."/>
            <person name="Ma J."/>
        </authorList>
    </citation>
    <scope>NUCLEOTIDE SEQUENCE [LARGE SCALE GENOMIC DNA]</scope>
    <source>
        <strain evidence="3">JCM 17316</strain>
    </source>
</reference>
<evidence type="ECO:0008006" key="4">
    <source>
        <dbReference type="Google" id="ProtNLM"/>
    </source>
</evidence>
<sequence>MGRLTAVAAGVIGTLVPLVLTACGGDSGDGKADAKASPSQVSVSAAPAMPASSASAPSGGGTRIGGGKTGVTVTLPAGWRQVDPTTDSSPAVRTSFGLDLDMGDLVRQLMAEQIKQGTVFAIDGSVASGYAPHLTAGCDRGGAVGASLEQLKRKQQAMEPGSRITDLTVGGKPGFKATYDSTSKSGPVSGMTVRVSLSDDRFCYVDIEARQGAMPPEAERIAASFTLA</sequence>
<evidence type="ECO:0000313" key="2">
    <source>
        <dbReference type="EMBL" id="GAA4147138.1"/>
    </source>
</evidence>
<dbReference type="EMBL" id="BAABDO010000065">
    <property type="protein sequence ID" value="GAA4147138.1"/>
    <property type="molecule type" value="Genomic_DNA"/>
</dbReference>
<gene>
    <name evidence="2" type="ORF">GCM10022416_40280</name>
</gene>
<accession>A0ABP7Z4K1</accession>
<evidence type="ECO:0000256" key="1">
    <source>
        <dbReference type="SAM" id="MobiDB-lite"/>
    </source>
</evidence>
<feature type="region of interest" description="Disordered" evidence="1">
    <location>
        <begin position="27"/>
        <end position="68"/>
    </location>
</feature>
<feature type="compositionally biased region" description="Gly residues" evidence="1">
    <location>
        <begin position="58"/>
        <end position="68"/>
    </location>
</feature>